<sequence>MTLPDGKMTGRELITKYGGTAIPPDDPIFKPGFTIGATVPYRQRPAGSTSEASSTAPTEAQTPQEGDMSDPKVAGRMQDRIDQFMIDEDRKAGLT</sequence>
<evidence type="ECO:0000313" key="2">
    <source>
        <dbReference type="EMBL" id="KFB74542.1"/>
    </source>
</evidence>
<comment type="caution">
    <text evidence="2">The sequence shown here is derived from an EMBL/GenBank/DDBJ whole genome shotgun (WGS) entry which is preliminary data.</text>
</comment>
<evidence type="ECO:0000256" key="1">
    <source>
        <dbReference type="SAM" id="MobiDB-lite"/>
    </source>
</evidence>
<feature type="compositionally biased region" description="Low complexity" evidence="1">
    <location>
        <begin position="45"/>
        <end position="63"/>
    </location>
</feature>
<gene>
    <name evidence="2" type="ORF">AW09_000131</name>
</gene>
<accession>A0A080LZW5</accession>
<feature type="region of interest" description="Disordered" evidence="1">
    <location>
        <begin position="39"/>
        <end position="95"/>
    </location>
</feature>
<evidence type="ECO:0000313" key="3">
    <source>
        <dbReference type="Proteomes" id="UP000020077"/>
    </source>
</evidence>
<dbReference type="AlphaFoldDB" id="A0A080LZW5"/>
<name>A0A080LZW5_9PROT</name>
<dbReference type="EMBL" id="JDVG02000019">
    <property type="protein sequence ID" value="KFB74542.1"/>
    <property type="molecule type" value="Genomic_DNA"/>
</dbReference>
<protein>
    <submittedName>
        <fullName evidence="2">Uncharacterized protein</fullName>
    </submittedName>
</protein>
<reference evidence="2 3" key="1">
    <citation type="submission" date="2014-02" db="EMBL/GenBank/DDBJ databases">
        <title>Expanding our view of genomic diversity in Candidatus Accumulibacter clades.</title>
        <authorList>
            <person name="Skennerton C.T."/>
            <person name="Barr J.J."/>
            <person name="Slater F.R."/>
            <person name="Bond P.L."/>
            <person name="Tyson G.W."/>
        </authorList>
    </citation>
    <scope>NUCLEOTIDE SEQUENCE [LARGE SCALE GENOMIC DNA]</scope>
    <source>
        <strain evidence="3">BA-91</strain>
    </source>
</reference>
<dbReference type="Proteomes" id="UP000020077">
    <property type="component" value="Unassembled WGS sequence"/>
</dbReference>
<organism evidence="2 3">
    <name type="scientific">Candidatus Accumulibacter phosphatis</name>
    <dbReference type="NCBI Taxonomy" id="327160"/>
    <lineage>
        <taxon>Bacteria</taxon>
        <taxon>Pseudomonadati</taxon>
        <taxon>Pseudomonadota</taxon>
        <taxon>Betaproteobacteria</taxon>
        <taxon>Candidatus Accumulibacter</taxon>
    </lineage>
</organism>
<feature type="compositionally biased region" description="Basic and acidic residues" evidence="1">
    <location>
        <begin position="77"/>
        <end position="95"/>
    </location>
</feature>
<proteinExistence type="predicted"/>